<dbReference type="GO" id="GO:0033862">
    <property type="term" value="F:UMP kinase activity"/>
    <property type="evidence" value="ECO:0007669"/>
    <property type="project" value="UniProtKB-EC"/>
</dbReference>
<evidence type="ECO:0000256" key="2">
    <source>
        <dbReference type="ARBA" id="ARBA00004791"/>
    </source>
</evidence>
<dbReference type="GO" id="GO:0006225">
    <property type="term" value="P:UDP biosynthetic process"/>
    <property type="evidence" value="ECO:0007669"/>
    <property type="project" value="TreeGrafter"/>
</dbReference>
<dbReference type="GO" id="GO:0044210">
    <property type="term" value="P:'de novo' CTP biosynthetic process"/>
    <property type="evidence" value="ECO:0007669"/>
    <property type="project" value="UniProtKB-UniRule"/>
</dbReference>
<dbReference type="Pfam" id="PF00696">
    <property type="entry name" value="AA_kinase"/>
    <property type="match status" value="1"/>
</dbReference>
<dbReference type="HAMAP" id="MF_01220_B">
    <property type="entry name" value="PyrH_B"/>
    <property type="match status" value="1"/>
</dbReference>
<comment type="similarity">
    <text evidence="3 11">Belongs to the UMP kinase family.</text>
</comment>
<dbReference type="EMBL" id="CP061275">
    <property type="protein sequence ID" value="QNS01941.1"/>
    <property type="molecule type" value="Genomic_DNA"/>
</dbReference>
<dbReference type="CDD" id="cd04254">
    <property type="entry name" value="AAK_UMPK-PyrH-Ec"/>
    <property type="match status" value="1"/>
</dbReference>
<dbReference type="InterPro" id="IPR001048">
    <property type="entry name" value="Asp/Glu/Uridylate_kinase"/>
</dbReference>
<dbReference type="FunFam" id="3.40.1160.10:FF:000001">
    <property type="entry name" value="Uridylate kinase"/>
    <property type="match status" value="1"/>
</dbReference>
<dbReference type="PIRSF" id="PIRSF005650">
    <property type="entry name" value="Uridylate_kin"/>
    <property type="match status" value="1"/>
</dbReference>
<evidence type="ECO:0000256" key="5">
    <source>
        <dbReference type="ARBA" id="ARBA00022679"/>
    </source>
</evidence>
<keyword evidence="9 11" id="KW-0665">Pyrimidine biosynthesis</keyword>
<feature type="binding site" evidence="11">
    <location>
        <position position="166"/>
    </location>
    <ligand>
        <name>ATP</name>
        <dbReference type="ChEBI" id="CHEBI:30616"/>
    </ligand>
</feature>
<feature type="binding site" evidence="11">
    <location>
        <position position="62"/>
    </location>
    <ligand>
        <name>ATP</name>
        <dbReference type="ChEBI" id="CHEBI:30616"/>
    </ligand>
</feature>
<reference evidence="13 14" key="1">
    <citation type="submission" date="2020-09" db="EMBL/GenBank/DDBJ databases">
        <title>Genome sequence of the banana aphid, Pentalonia nigronervosa Coquerel (Hemiptera: Aphididae) and its symbionts.</title>
        <authorList>
            <person name="Mathers T.C."/>
            <person name="Mugford S.T."/>
            <person name="Hogenhout S.A."/>
            <person name="Tripathi L."/>
        </authorList>
    </citation>
    <scope>NUCLEOTIDE SEQUENCE [LARGE SCALE GENOMIC DNA]</scope>
    <source>
        <strain evidence="13">Ba4</strain>
    </source>
</reference>
<protein>
    <recommendedName>
        <fullName evidence="11">Uridylate kinase</fullName>
        <shortName evidence="11">UK</shortName>
        <ecNumber evidence="11">2.7.4.22</ecNumber>
    </recommendedName>
    <alternativeName>
        <fullName evidence="11">Uridine monophosphate kinase</fullName>
        <shortName evidence="11">UMP kinase</shortName>
        <shortName evidence="11">UMPK</shortName>
    </alternativeName>
</protein>
<evidence type="ECO:0000256" key="9">
    <source>
        <dbReference type="ARBA" id="ARBA00022975"/>
    </source>
</evidence>
<sequence length="242" mass="26892">MLTNETFIYRRILLKISGEVLQGTNKFGIDTFSLKRIATEIFSIVKMGIEVSLVIGGGNLFRGEQLSRLGIGRVVSDHIGILSTIINGLAMKDIIQTFSDYQTCLMSSIPLNGICEVYNYERAMNLLSKKYILIFSAGIGNPFFTTDSAACLRAIETESNVVLKGTKVDGVYSIDPNKFSRAILYKILKYEDVIKKELQVMDLTAFTLARDYNLPICVFNINKPGSLYRIVAGKKEGTLITS</sequence>
<dbReference type="PANTHER" id="PTHR42833:SF4">
    <property type="entry name" value="URIDYLATE KINASE PUMPKIN, CHLOROPLASTIC"/>
    <property type="match status" value="1"/>
</dbReference>
<evidence type="ECO:0000256" key="8">
    <source>
        <dbReference type="ARBA" id="ARBA00022840"/>
    </source>
</evidence>
<comment type="function">
    <text evidence="11">Catalyzes the reversible phosphorylation of UMP to UDP.</text>
</comment>
<gene>
    <name evidence="11 13" type="primary">pyrH</name>
    <name evidence="13" type="ORF">ICW73_00465</name>
</gene>
<comment type="pathway">
    <text evidence="2 11">Pyrimidine metabolism; CTP biosynthesis via de novo pathway; UDP from UMP (UMPK route): step 1/1.</text>
</comment>
<comment type="activity regulation">
    <text evidence="11">Inhibited by UTP.</text>
</comment>
<dbReference type="UniPathway" id="UPA00159">
    <property type="reaction ID" value="UER00275"/>
</dbReference>
<feature type="binding site" evidence="11">
    <location>
        <position position="77"/>
    </location>
    <ligand>
        <name>UMP</name>
        <dbReference type="ChEBI" id="CHEBI:57865"/>
    </ligand>
</feature>
<organism evidence="13 14">
    <name type="scientific">Buchnera aphidicola</name>
    <name type="common">Pentalonia nigronervosa</name>
    <dbReference type="NCBI Taxonomy" id="1309793"/>
    <lineage>
        <taxon>Bacteria</taxon>
        <taxon>Pseudomonadati</taxon>
        <taxon>Pseudomonadota</taxon>
        <taxon>Gammaproteobacteria</taxon>
        <taxon>Enterobacterales</taxon>
        <taxon>Erwiniaceae</taxon>
        <taxon>Buchnera</taxon>
    </lineage>
</organism>
<evidence type="ECO:0000256" key="7">
    <source>
        <dbReference type="ARBA" id="ARBA00022777"/>
    </source>
</evidence>
<evidence type="ECO:0000256" key="1">
    <source>
        <dbReference type="ARBA" id="ARBA00004496"/>
    </source>
</evidence>
<proteinExistence type="inferred from homology"/>
<dbReference type="PANTHER" id="PTHR42833">
    <property type="entry name" value="URIDYLATE KINASE"/>
    <property type="match status" value="1"/>
</dbReference>
<feature type="binding site" evidence="11">
    <location>
        <position position="172"/>
    </location>
    <ligand>
        <name>ATP</name>
        <dbReference type="ChEBI" id="CHEBI:30616"/>
    </ligand>
</feature>
<feature type="binding site" evidence="11">
    <location>
        <position position="57"/>
    </location>
    <ligand>
        <name>UMP</name>
        <dbReference type="ChEBI" id="CHEBI:57865"/>
    </ligand>
</feature>
<dbReference type="NCBIfam" id="TIGR02075">
    <property type="entry name" value="pyrH_bact"/>
    <property type="match status" value="1"/>
</dbReference>
<keyword evidence="6 11" id="KW-0547">Nucleotide-binding</keyword>
<evidence type="ECO:0000313" key="14">
    <source>
        <dbReference type="Proteomes" id="UP000516346"/>
    </source>
</evidence>
<keyword evidence="8 11" id="KW-0067">ATP-binding</keyword>
<evidence type="ECO:0000256" key="6">
    <source>
        <dbReference type="ARBA" id="ARBA00022741"/>
    </source>
</evidence>
<dbReference type="InterPro" id="IPR015963">
    <property type="entry name" value="Uridylate_kinase_bac"/>
</dbReference>
<dbReference type="InterPro" id="IPR011817">
    <property type="entry name" value="Uridylate_kinase"/>
</dbReference>
<comment type="caution">
    <text evidence="11">Lacks conserved residue(s) required for the propagation of feature annotation.</text>
</comment>
<dbReference type="InterPro" id="IPR036393">
    <property type="entry name" value="AceGlu_kinase-like_sf"/>
</dbReference>
<feature type="binding site" evidence="11">
    <location>
        <position position="58"/>
    </location>
    <ligand>
        <name>ATP</name>
        <dbReference type="ChEBI" id="CHEBI:30616"/>
    </ligand>
</feature>
<evidence type="ECO:0000256" key="10">
    <source>
        <dbReference type="ARBA" id="ARBA00047767"/>
    </source>
</evidence>
<keyword evidence="5 11" id="KW-0808">Transferase</keyword>
<dbReference type="Proteomes" id="UP000516346">
    <property type="component" value="Chromosome"/>
</dbReference>
<dbReference type="GO" id="GO:0005829">
    <property type="term" value="C:cytosol"/>
    <property type="evidence" value="ECO:0007669"/>
    <property type="project" value="TreeGrafter"/>
</dbReference>
<keyword evidence="4 11" id="KW-0963">Cytoplasm</keyword>
<evidence type="ECO:0000256" key="4">
    <source>
        <dbReference type="ARBA" id="ARBA00022490"/>
    </source>
</evidence>
<feature type="domain" description="Aspartate/glutamate/uridylate kinase" evidence="12">
    <location>
        <begin position="11"/>
        <end position="220"/>
    </location>
</feature>
<dbReference type="EC" id="2.7.4.22" evidence="11"/>
<evidence type="ECO:0000259" key="12">
    <source>
        <dbReference type="Pfam" id="PF00696"/>
    </source>
</evidence>
<feature type="binding site" evidence="11">
    <location>
        <begin position="139"/>
        <end position="146"/>
    </location>
    <ligand>
        <name>UMP</name>
        <dbReference type="ChEBI" id="CHEBI:57865"/>
    </ligand>
</feature>
<accession>A0A7H1AZN6</accession>
<keyword evidence="7 11" id="KW-0418">Kinase</keyword>
<evidence type="ECO:0000313" key="13">
    <source>
        <dbReference type="EMBL" id="QNS01941.1"/>
    </source>
</evidence>
<comment type="subcellular location">
    <subcellularLocation>
        <location evidence="1 11">Cytoplasm</location>
    </subcellularLocation>
</comment>
<dbReference type="AlphaFoldDB" id="A0A7H1AZN6"/>
<comment type="subunit">
    <text evidence="11">Homohexamer.</text>
</comment>
<feature type="binding site" evidence="11">
    <location>
        <position position="175"/>
    </location>
    <ligand>
        <name>ATP</name>
        <dbReference type="ChEBI" id="CHEBI:30616"/>
    </ligand>
</feature>
<evidence type="ECO:0000256" key="11">
    <source>
        <dbReference type="HAMAP-Rule" id="MF_01220"/>
    </source>
</evidence>
<feature type="binding site" evidence="11">
    <location>
        <begin position="15"/>
        <end position="18"/>
    </location>
    <ligand>
        <name>ATP</name>
        <dbReference type="ChEBI" id="CHEBI:30616"/>
    </ligand>
</feature>
<name>A0A7H1AZN6_9GAMM</name>
<evidence type="ECO:0000256" key="3">
    <source>
        <dbReference type="ARBA" id="ARBA00007614"/>
    </source>
</evidence>
<dbReference type="Gene3D" id="3.40.1160.10">
    <property type="entry name" value="Acetylglutamate kinase-like"/>
    <property type="match status" value="1"/>
</dbReference>
<dbReference type="SUPFAM" id="SSF53633">
    <property type="entry name" value="Carbamate kinase-like"/>
    <property type="match status" value="1"/>
</dbReference>
<dbReference type="GO" id="GO:0005524">
    <property type="term" value="F:ATP binding"/>
    <property type="evidence" value="ECO:0007669"/>
    <property type="project" value="UniProtKB-KW"/>
</dbReference>
<comment type="catalytic activity">
    <reaction evidence="10 11">
        <text>UMP + ATP = UDP + ADP</text>
        <dbReference type="Rhea" id="RHEA:24400"/>
        <dbReference type="ChEBI" id="CHEBI:30616"/>
        <dbReference type="ChEBI" id="CHEBI:57865"/>
        <dbReference type="ChEBI" id="CHEBI:58223"/>
        <dbReference type="ChEBI" id="CHEBI:456216"/>
        <dbReference type="EC" id="2.7.4.22"/>
    </reaction>
</comment>